<dbReference type="PANTHER" id="PTHR13309">
    <property type="entry name" value="NUCLEAR FRAGILE X MENTAL RETARDATION PROTEIN INTERACTING PROTEIN 1"/>
    <property type="match status" value="1"/>
</dbReference>
<feature type="compositionally biased region" description="Low complexity" evidence="5">
    <location>
        <begin position="134"/>
        <end position="144"/>
    </location>
</feature>
<keyword evidence="2 4" id="KW-0863">Zinc-finger</keyword>
<evidence type="ECO:0000256" key="2">
    <source>
        <dbReference type="ARBA" id="ARBA00022771"/>
    </source>
</evidence>
<evidence type="ECO:0000256" key="5">
    <source>
        <dbReference type="SAM" id="MobiDB-lite"/>
    </source>
</evidence>
<feature type="region of interest" description="Disordered" evidence="5">
    <location>
        <begin position="103"/>
        <end position="185"/>
    </location>
</feature>
<dbReference type="GO" id="GO:0003723">
    <property type="term" value="F:RNA binding"/>
    <property type="evidence" value="ECO:0007669"/>
    <property type="project" value="InterPro"/>
</dbReference>
<feature type="domain" description="C3H1-type" evidence="6">
    <location>
        <begin position="312"/>
        <end position="340"/>
    </location>
</feature>
<dbReference type="AlphaFoldDB" id="A0A446BAD0"/>
<feature type="zinc finger region" description="C3H1-type" evidence="4">
    <location>
        <begin position="312"/>
        <end position="340"/>
    </location>
</feature>
<evidence type="ECO:0000313" key="7">
    <source>
        <dbReference type="EMBL" id="SPQ19378.1"/>
    </source>
</evidence>
<dbReference type="GO" id="GO:0008270">
    <property type="term" value="F:zinc ion binding"/>
    <property type="evidence" value="ECO:0007669"/>
    <property type="project" value="UniProtKB-KW"/>
</dbReference>
<dbReference type="PANTHER" id="PTHR13309:SF0">
    <property type="entry name" value="FMR1-INTERACTING PROTEIN NUFIP1"/>
    <property type="match status" value="1"/>
</dbReference>
<feature type="region of interest" description="Disordered" evidence="5">
    <location>
        <begin position="385"/>
        <end position="457"/>
    </location>
</feature>
<feature type="region of interest" description="Disordered" evidence="5">
    <location>
        <begin position="214"/>
        <end position="332"/>
    </location>
</feature>
<accession>A0A446BAD0</accession>
<organism evidence="7 8">
    <name type="scientific">Thermothielavioides terrestris</name>
    <dbReference type="NCBI Taxonomy" id="2587410"/>
    <lineage>
        <taxon>Eukaryota</taxon>
        <taxon>Fungi</taxon>
        <taxon>Dikarya</taxon>
        <taxon>Ascomycota</taxon>
        <taxon>Pezizomycotina</taxon>
        <taxon>Sordariomycetes</taxon>
        <taxon>Sordariomycetidae</taxon>
        <taxon>Sordariales</taxon>
        <taxon>Chaetomiaceae</taxon>
        <taxon>Thermothielavioides</taxon>
    </lineage>
</organism>
<dbReference type="InterPro" id="IPR036855">
    <property type="entry name" value="Znf_CCCH_sf"/>
</dbReference>
<evidence type="ECO:0000256" key="4">
    <source>
        <dbReference type="PROSITE-ProRule" id="PRU00723"/>
    </source>
</evidence>
<reference evidence="7 8" key="1">
    <citation type="submission" date="2018-04" db="EMBL/GenBank/DDBJ databases">
        <authorList>
            <person name="Huttner S."/>
            <person name="Dainat J."/>
        </authorList>
    </citation>
    <scope>NUCLEOTIDE SEQUENCE [LARGE SCALE GENOMIC DNA]</scope>
</reference>
<keyword evidence="3 4" id="KW-0862">Zinc</keyword>
<name>A0A446BAD0_9PEZI</name>
<evidence type="ECO:0000256" key="1">
    <source>
        <dbReference type="ARBA" id="ARBA00022723"/>
    </source>
</evidence>
<feature type="compositionally biased region" description="Polar residues" evidence="5">
    <location>
        <begin position="448"/>
        <end position="457"/>
    </location>
</feature>
<proteinExistence type="predicted"/>
<feature type="compositionally biased region" description="Acidic residues" evidence="5">
    <location>
        <begin position="174"/>
        <end position="185"/>
    </location>
</feature>
<dbReference type="InterPro" id="IPR039136">
    <property type="entry name" value="NUFIP1-like"/>
</dbReference>
<dbReference type="PROSITE" id="PS50103">
    <property type="entry name" value="ZF_C3H1"/>
    <property type="match status" value="1"/>
</dbReference>
<protein>
    <submittedName>
        <fullName evidence="7">384c3bb0-2d34-4e17-ab1e-886703354bf3</fullName>
    </submittedName>
</protein>
<feature type="compositionally biased region" description="Basic and acidic residues" evidence="5">
    <location>
        <begin position="214"/>
        <end position="225"/>
    </location>
</feature>
<feature type="compositionally biased region" description="Polar residues" evidence="5">
    <location>
        <begin position="103"/>
        <end position="116"/>
    </location>
</feature>
<evidence type="ECO:0000259" key="6">
    <source>
        <dbReference type="PROSITE" id="PS50103"/>
    </source>
</evidence>
<dbReference type="SUPFAM" id="SSF90229">
    <property type="entry name" value="CCCH zinc finger"/>
    <property type="match status" value="1"/>
</dbReference>
<evidence type="ECO:0000313" key="8">
    <source>
        <dbReference type="Proteomes" id="UP000289323"/>
    </source>
</evidence>
<dbReference type="Proteomes" id="UP000289323">
    <property type="component" value="Unassembled WGS sequence"/>
</dbReference>
<dbReference type="InterPro" id="IPR000571">
    <property type="entry name" value="Znf_CCCH"/>
</dbReference>
<dbReference type="Pfam" id="PF10453">
    <property type="entry name" value="NUFIP1"/>
    <property type="match status" value="1"/>
</dbReference>
<dbReference type="GO" id="GO:0000492">
    <property type="term" value="P:box C/D snoRNP assembly"/>
    <property type="evidence" value="ECO:0007669"/>
    <property type="project" value="TreeGrafter"/>
</dbReference>
<keyword evidence="1 4" id="KW-0479">Metal-binding</keyword>
<gene>
    <name evidence="7" type="ORF">TT172_LOCUS1797</name>
</gene>
<dbReference type="InterPro" id="IPR019496">
    <property type="entry name" value="NUFIP1_cons_dom"/>
</dbReference>
<dbReference type="EMBL" id="OUUZ01000001">
    <property type="protein sequence ID" value="SPQ19378.1"/>
    <property type="molecule type" value="Genomic_DNA"/>
</dbReference>
<dbReference type="GO" id="GO:0005634">
    <property type="term" value="C:nucleus"/>
    <property type="evidence" value="ECO:0007669"/>
    <property type="project" value="TreeGrafter"/>
</dbReference>
<sequence length="457" mass="49661">MGLREVAIVAEAVAALIGAVTTNHIPATVTVSSLPTVPRIPHPTPVLLPSQAMPNLRSILGTRSTASTMRRKAHRTPPYLSTTTTRIMPLSCININLHTELNLPTKQPLSRPTSRPQFGGDKNRSRNHNQSKGQTAQTAQTTQTPPIQHQKPDAASAGKKKKRKTNTLGLTPGDESDEDDENEEERLNEMYGAEAPNPQTSSEIAAWIAERRARYPTKSRVEAKKAALKAQNGDANQERSSLELKAEKLRKQLEKVESSIKRKREQQDEGDEMRDLDLGSPSSSNAGSDDEKPESMSSRPQPSNVPPPLKKADPTKHCKYYSTGGTCGKRGKCRFVHDPAVREAALRERELNGGRMTLQQRLILNDKDQEDLAIVETLKYLQDKGILPKKTAGAPASDKSSETATAPQSELPARPAEEGSSNGLPPIPPSSSSADDHTTKYAGWNLSGFGNTGVSSN</sequence>
<feature type="compositionally biased region" description="Basic and acidic residues" evidence="5">
    <location>
        <begin position="236"/>
        <end position="260"/>
    </location>
</feature>
<evidence type="ECO:0000256" key="3">
    <source>
        <dbReference type="ARBA" id="ARBA00022833"/>
    </source>
</evidence>